<keyword evidence="2" id="KW-0819">tRNA processing</keyword>
<keyword evidence="3" id="KW-0540">Nuclease</keyword>
<dbReference type="Gene3D" id="3.30.230.10">
    <property type="match status" value="1"/>
</dbReference>
<keyword evidence="6" id="KW-0694">RNA-binding</keyword>
<dbReference type="Pfam" id="PF00825">
    <property type="entry name" value="Ribonuclease_P"/>
    <property type="match status" value="1"/>
</dbReference>
<dbReference type="SUPFAM" id="SSF54211">
    <property type="entry name" value="Ribosomal protein S5 domain 2-like"/>
    <property type="match status" value="1"/>
</dbReference>
<evidence type="ECO:0000256" key="3">
    <source>
        <dbReference type="ARBA" id="ARBA00022722"/>
    </source>
</evidence>
<protein>
    <submittedName>
        <fullName evidence="7">Uncharacterized protein</fullName>
    </submittedName>
</protein>
<reference evidence="7 8" key="1">
    <citation type="journal article" date="2020" name="Biotechnol. Biofuels">
        <title>New insights from the biogas microbiome by comprehensive genome-resolved metagenomics of nearly 1600 species originating from multiple anaerobic digesters.</title>
        <authorList>
            <person name="Campanaro S."/>
            <person name="Treu L."/>
            <person name="Rodriguez-R L.M."/>
            <person name="Kovalovszki A."/>
            <person name="Ziels R.M."/>
            <person name="Maus I."/>
            <person name="Zhu X."/>
            <person name="Kougias P.G."/>
            <person name="Basile A."/>
            <person name="Luo G."/>
            <person name="Schluter A."/>
            <person name="Konstantinidis K.T."/>
            <person name="Angelidaki I."/>
        </authorList>
    </citation>
    <scope>NUCLEOTIDE SEQUENCE [LARGE SCALE GENOMIC DNA]</scope>
    <source>
        <strain evidence="7">AS27yjCOA_165</strain>
    </source>
</reference>
<dbReference type="InterPro" id="IPR000100">
    <property type="entry name" value="RNase_P"/>
</dbReference>
<evidence type="ECO:0000256" key="1">
    <source>
        <dbReference type="ARBA" id="ARBA00002663"/>
    </source>
</evidence>
<gene>
    <name evidence="7" type="ORF">GYA27_02435</name>
</gene>
<dbReference type="InterPro" id="IPR014721">
    <property type="entry name" value="Ribsml_uS5_D2-typ_fold_subgr"/>
</dbReference>
<sequence>MPQKLRKKYIIHLENEVNSLLKSELSRFHYPIKLIYQVDERIPGGIEENPHYKVIFIIPKRYLKKAYMRNLAKRRLREAFRMNQNLLDQFRERGKTVYLAFIYVSAEVVSFKQLESGVVKLLTDLK</sequence>
<evidence type="ECO:0000256" key="2">
    <source>
        <dbReference type="ARBA" id="ARBA00022694"/>
    </source>
</evidence>
<dbReference type="GO" id="GO:0008033">
    <property type="term" value="P:tRNA processing"/>
    <property type="evidence" value="ECO:0007669"/>
    <property type="project" value="UniProtKB-KW"/>
</dbReference>
<dbReference type="InterPro" id="IPR020568">
    <property type="entry name" value="Ribosomal_Su5_D2-typ_SF"/>
</dbReference>
<comment type="function">
    <text evidence="1">RNaseP catalyzes the removal of the 5'-leader sequence from pre-tRNA to produce the mature 5'-terminus. It can also cleave other RNA substrates such as 4.5S RNA. The protein component plays an auxiliary but essential role in vivo by binding to the 5'-leader sequence and broadening the substrate specificity of the ribozyme.</text>
</comment>
<dbReference type="EMBL" id="JAAZNL010000024">
    <property type="protein sequence ID" value="NMB70036.1"/>
    <property type="molecule type" value="Genomic_DNA"/>
</dbReference>
<evidence type="ECO:0000313" key="7">
    <source>
        <dbReference type="EMBL" id="NMB70036.1"/>
    </source>
</evidence>
<comment type="caution">
    <text evidence="7">The sequence shown here is derived from an EMBL/GenBank/DDBJ whole genome shotgun (WGS) entry which is preliminary data.</text>
</comment>
<proteinExistence type="predicted"/>
<keyword evidence="5" id="KW-0378">Hydrolase</keyword>
<name>A0A7X9DKD7_UNCKA</name>
<dbReference type="GO" id="GO:0000049">
    <property type="term" value="F:tRNA binding"/>
    <property type="evidence" value="ECO:0007669"/>
    <property type="project" value="InterPro"/>
</dbReference>
<evidence type="ECO:0000256" key="5">
    <source>
        <dbReference type="ARBA" id="ARBA00022801"/>
    </source>
</evidence>
<accession>A0A7X9DKD7</accession>
<dbReference type="InterPro" id="IPR020539">
    <property type="entry name" value="RNase_P_CS"/>
</dbReference>
<evidence type="ECO:0000313" key="8">
    <source>
        <dbReference type="Proteomes" id="UP000526033"/>
    </source>
</evidence>
<organism evidence="7 8">
    <name type="scientific">candidate division WWE3 bacterium</name>
    <dbReference type="NCBI Taxonomy" id="2053526"/>
    <lineage>
        <taxon>Bacteria</taxon>
        <taxon>Katanobacteria</taxon>
    </lineage>
</organism>
<evidence type="ECO:0000256" key="6">
    <source>
        <dbReference type="ARBA" id="ARBA00022884"/>
    </source>
</evidence>
<dbReference type="GO" id="GO:0004526">
    <property type="term" value="F:ribonuclease P activity"/>
    <property type="evidence" value="ECO:0007669"/>
    <property type="project" value="InterPro"/>
</dbReference>
<evidence type="ECO:0000256" key="4">
    <source>
        <dbReference type="ARBA" id="ARBA00022759"/>
    </source>
</evidence>
<dbReference type="PROSITE" id="PS00648">
    <property type="entry name" value="RIBONUCLEASE_P"/>
    <property type="match status" value="1"/>
</dbReference>
<dbReference type="AlphaFoldDB" id="A0A7X9DKD7"/>
<dbReference type="Proteomes" id="UP000526033">
    <property type="component" value="Unassembled WGS sequence"/>
</dbReference>
<keyword evidence="4" id="KW-0255">Endonuclease</keyword>